<proteinExistence type="predicted"/>
<keyword evidence="2" id="KW-1185">Reference proteome</keyword>
<dbReference type="InParanoid" id="E4WS63"/>
<dbReference type="Proteomes" id="UP000001307">
    <property type="component" value="Unassembled WGS sequence"/>
</dbReference>
<name>E4WS63_OIKDI</name>
<evidence type="ECO:0000313" key="2">
    <source>
        <dbReference type="Proteomes" id="UP000001307"/>
    </source>
</evidence>
<gene>
    <name evidence="1" type="ORF">GSOID_T00000597001</name>
</gene>
<dbReference type="OrthoDB" id="10365553at2759"/>
<reference evidence="1" key="1">
    <citation type="journal article" date="2010" name="Science">
        <title>Plasticity of animal genome architecture unmasked by rapid evolution of a pelagic tunicate.</title>
        <authorList>
            <person name="Denoeud F."/>
            <person name="Henriet S."/>
            <person name="Mungpakdee S."/>
            <person name="Aury J.M."/>
            <person name="Da Silva C."/>
            <person name="Brinkmann H."/>
            <person name="Mikhaleva J."/>
            <person name="Olsen L.C."/>
            <person name="Jubin C."/>
            <person name="Canestro C."/>
            <person name="Bouquet J.M."/>
            <person name="Danks G."/>
            <person name="Poulain J."/>
            <person name="Campsteijn C."/>
            <person name="Adamski M."/>
            <person name="Cross I."/>
            <person name="Yadetie F."/>
            <person name="Muffato M."/>
            <person name="Louis A."/>
            <person name="Butcher S."/>
            <person name="Tsagkogeorga G."/>
            <person name="Konrad A."/>
            <person name="Singh S."/>
            <person name="Jensen M.F."/>
            <person name="Cong E.H."/>
            <person name="Eikeseth-Otteraa H."/>
            <person name="Noel B."/>
            <person name="Anthouard V."/>
            <person name="Porcel B.M."/>
            <person name="Kachouri-Lafond R."/>
            <person name="Nishino A."/>
            <person name="Ugolini M."/>
            <person name="Chourrout P."/>
            <person name="Nishida H."/>
            <person name="Aasland R."/>
            <person name="Huzurbazar S."/>
            <person name="Westhof E."/>
            <person name="Delsuc F."/>
            <person name="Lehrach H."/>
            <person name="Reinhardt R."/>
            <person name="Weissenbach J."/>
            <person name="Roy S.W."/>
            <person name="Artiguenave F."/>
            <person name="Postlethwait J.H."/>
            <person name="Manak J.R."/>
            <person name="Thompson E.M."/>
            <person name="Jaillon O."/>
            <person name="Du Pasquier L."/>
            <person name="Boudinot P."/>
            <person name="Liberles D.A."/>
            <person name="Volff J.N."/>
            <person name="Philippe H."/>
            <person name="Lenhard B."/>
            <person name="Roest Crollius H."/>
            <person name="Wincker P."/>
            <person name="Chourrout D."/>
        </authorList>
    </citation>
    <scope>NUCLEOTIDE SEQUENCE [LARGE SCALE GENOMIC DNA]</scope>
</reference>
<dbReference type="EMBL" id="FN653015">
    <property type="protein sequence ID" value="CBY20596.1"/>
    <property type="molecule type" value="Genomic_DNA"/>
</dbReference>
<dbReference type="AlphaFoldDB" id="E4WS63"/>
<evidence type="ECO:0000313" key="1">
    <source>
        <dbReference type="EMBL" id="CBY20596.1"/>
    </source>
</evidence>
<protein>
    <submittedName>
        <fullName evidence="1">Uncharacterized protein</fullName>
    </submittedName>
</protein>
<sequence>MSWNGFKSDFAPDLPPRPSMDVVMDDIEKTSVNDVLYDFIQNNCEIDEPTRMLLEQLKNKCEATQVREELRQTSQEAAELSKTIIKNLPSEESTIK</sequence>
<accession>E4WS63</accession>
<organism evidence="1">
    <name type="scientific">Oikopleura dioica</name>
    <name type="common">Tunicate</name>
    <dbReference type="NCBI Taxonomy" id="34765"/>
    <lineage>
        <taxon>Eukaryota</taxon>
        <taxon>Metazoa</taxon>
        <taxon>Chordata</taxon>
        <taxon>Tunicata</taxon>
        <taxon>Appendicularia</taxon>
        <taxon>Copelata</taxon>
        <taxon>Oikopleuridae</taxon>
        <taxon>Oikopleura</taxon>
    </lineage>
</organism>